<evidence type="ECO:0000256" key="1">
    <source>
        <dbReference type="SAM" id="MobiDB-lite"/>
    </source>
</evidence>
<organism evidence="2 3">
    <name type="scientific">Sorghum bicolor</name>
    <name type="common">Sorghum</name>
    <name type="synonym">Sorghum vulgare</name>
    <dbReference type="NCBI Taxonomy" id="4558"/>
    <lineage>
        <taxon>Eukaryota</taxon>
        <taxon>Viridiplantae</taxon>
        <taxon>Streptophyta</taxon>
        <taxon>Embryophyta</taxon>
        <taxon>Tracheophyta</taxon>
        <taxon>Spermatophyta</taxon>
        <taxon>Magnoliopsida</taxon>
        <taxon>Liliopsida</taxon>
        <taxon>Poales</taxon>
        <taxon>Poaceae</taxon>
        <taxon>PACMAD clade</taxon>
        <taxon>Panicoideae</taxon>
        <taxon>Andropogonodae</taxon>
        <taxon>Andropogoneae</taxon>
        <taxon>Sorghinae</taxon>
        <taxon>Sorghum</taxon>
    </lineage>
</organism>
<dbReference type="InParanoid" id="A0A1B6QQH1"/>
<proteinExistence type="predicted"/>
<reference evidence="2 3" key="1">
    <citation type="journal article" date="2009" name="Nature">
        <title>The Sorghum bicolor genome and the diversification of grasses.</title>
        <authorList>
            <person name="Paterson A.H."/>
            <person name="Bowers J.E."/>
            <person name="Bruggmann R."/>
            <person name="Dubchak I."/>
            <person name="Grimwood J."/>
            <person name="Gundlach H."/>
            <person name="Haberer G."/>
            <person name="Hellsten U."/>
            <person name="Mitros T."/>
            <person name="Poliakov A."/>
            <person name="Schmutz J."/>
            <person name="Spannagl M."/>
            <person name="Tang H."/>
            <person name="Wang X."/>
            <person name="Wicker T."/>
            <person name="Bharti A.K."/>
            <person name="Chapman J."/>
            <person name="Feltus F.A."/>
            <person name="Gowik U."/>
            <person name="Grigoriev I.V."/>
            <person name="Lyons E."/>
            <person name="Maher C.A."/>
            <person name="Martis M."/>
            <person name="Narechania A."/>
            <person name="Otillar R.P."/>
            <person name="Penning B.W."/>
            <person name="Salamov A.A."/>
            <person name="Wang Y."/>
            <person name="Zhang L."/>
            <person name="Carpita N.C."/>
            <person name="Freeling M."/>
            <person name="Gingle A.R."/>
            <person name="Hash C.T."/>
            <person name="Keller B."/>
            <person name="Klein P."/>
            <person name="Kresovich S."/>
            <person name="McCann M.C."/>
            <person name="Ming R."/>
            <person name="Peterson D.G."/>
            <person name="Mehboob-ur-Rahman"/>
            <person name="Ware D."/>
            <person name="Westhoff P."/>
            <person name="Mayer K.F."/>
            <person name="Messing J."/>
            <person name="Rokhsar D.S."/>
        </authorList>
    </citation>
    <scope>NUCLEOTIDE SEQUENCE [LARGE SCALE GENOMIC DNA]</scope>
    <source>
        <strain evidence="3">cv. BTx623</strain>
    </source>
</reference>
<dbReference type="Gramene" id="KXG40159">
    <property type="protein sequence ID" value="KXG40159"/>
    <property type="gene ID" value="SORBI_3001G501500"/>
</dbReference>
<name>A0A1B6QQH1_SORBI</name>
<feature type="region of interest" description="Disordered" evidence="1">
    <location>
        <begin position="1"/>
        <end position="25"/>
    </location>
</feature>
<accession>A0A1B6QQH1</accession>
<sequence>MNHRCPAHPCPSRPMSRPLRAPTATSSSSTCHVVVCGRAQPPRHALGVGGRVQSVVRPVPETAVRSFSAMAARSAPMRIPSCPVRRWRWVHAGAWSSAPVLSPSHPPSSSSAACSWFRMNRRVEMYSTRKHSEADMDLNWADRTDMVAEKLLGRLKFWLFIDRYRYD</sequence>
<gene>
    <name evidence="2" type="ORF">SORBI_3001G501500</name>
</gene>
<dbReference type="AlphaFoldDB" id="A0A1B6QQH1"/>
<protein>
    <submittedName>
        <fullName evidence="2">Uncharacterized protein</fullName>
    </submittedName>
</protein>
<keyword evidence="3" id="KW-1185">Reference proteome</keyword>
<reference evidence="3" key="2">
    <citation type="journal article" date="2018" name="Plant J.">
        <title>The Sorghum bicolor reference genome: improved assembly, gene annotations, a transcriptome atlas, and signatures of genome organization.</title>
        <authorList>
            <person name="McCormick R.F."/>
            <person name="Truong S.K."/>
            <person name="Sreedasyam A."/>
            <person name="Jenkins J."/>
            <person name="Shu S."/>
            <person name="Sims D."/>
            <person name="Kennedy M."/>
            <person name="Amirebrahimi M."/>
            <person name="Weers B.D."/>
            <person name="McKinley B."/>
            <person name="Mattison A."/>
            <person name="Morishige D.T."/>
            <person name="Grimwood J."/>
            <person name="Schmutz J."/>
            <person name="Mullet J.E."/>
        </authorList>
    </citation>
    <scope>NUCLEOTIDE SEQUENCE [LARGE SCALE GENOMIC DNA]</scope>
    <source>
        <strain evidence="3">cv. BTx623</strain>
    </source>
</reference>
<evidence type="ECO:0000313" key="3">
    <source>
        <dbReference type="Proteomes" id="UP000000768"/>
    </source>
</evidence>
<dbReference type="Proteomes" id="UP000000768">
    <property type="component" value="Chromosome 1"/>
</dbReference>
<evidence type="ECO:0000313" key="2">
    <source>
        <dbReference type="EMBL" id="KXG40159.1"/>
    </source>
</evidence>
<dbReference type="EMBL" id="CM000760">
    <property type="protein sequence ID" value="KXG40159.1"/>
    <property type="molecule type" value="Genomic_DNA"/>
</dbReference>